<evidence type="ECO:0000313" key="9">
    <source>
        <dbReference type="Proteomes" id="UP000502823"/>
    </source>
</evidence>
<comment type="caution">
    <text evidence="8">The sequence shown here is derived from an EMBL/GenBank/DDBJ whole genome shotgun (WGS) entry which is preliminary data.</text>
</comment>
<gene>
    <name evidence="8" type="ORF">Cfor_11443</name>
</gene>
<dbReference type="GO" id="GO:0005829">
    <property type="term" value="C:cytosol"/>
    <property type="evidence" value="ECO:0007669"/>
    <property type="project" value="TreeGrafter"/>
</dbReference>
<feature type="coiled-coil region" evidence="7">
    <location>
        <begin position="16"/>
        <end position="43"/>
    </location>
</feature>
<protein>
    <recommendedName>
        <fullName evidence="3 6">Tubulin-specific chaperone A</fullName>
    </recommendedName>
</protein>
<dbReference type="Pfam" id="PF02970">
    <property type="entry name" value="TBCA"/>
    <property type="match status" value="1"/>
</dbReference>
<comment type="subcellular location">
    <subcellularLocation>
        <location evidence="6">Cytoplasm</location>
        <location evidence="6">Cytoskeleton</location>
    </subcellularLocation>
</comment>
<dbReference type="SUPFAM" id="SSF46988">
    <property type="entry name" value="Tubulin chaperone cofactor A"/>
    <property type="match status" value="1"/>
</dbReference>
<dbReference type="GO" id="GO:0005874">
    <property type="term" value="C:microtubule"/>
    <property type="evidence" value="ECO:0007669"/>
    <property type="project" value="UniProtKB-KW"/>
</dbReference>
<keyword evidence="7" id="KW-0175">Coiled coil</keyword>
<keyword evidence="6" id="KW-0963">Cytoplasm</keyword>
<sequence>MADPRIKALRIKTGVVKRLAKEKVMYEREAGEQRQRIQKYKDEGKDEHEIRKQEEVLRESVMMIPDCQRRLVKAFDELKTLLETEAALSEAEEYIAAKKVLDEVEAQLPTSETLQHIC</sequence>
<keyword evidence="9" id="KW-1185">Reference proteome</keyword>
<organism evidence="8 9">
    <name type="scientific">Coptotermes formosanus</name>
    <name type="common">Formosan subterranean termite</name>
    <dbReference type="NCBI Taxonomy" id="36987"/>
    <lineage>
        <taxon>Eukaryota</taxon>
        <taxon>Metazoa</taxon>
        <taxon>Ecdysozoa</taxon>
        <taxon>Arthropoda</taxon>
        <taxon>Hexapoda</taxon>
        <taxon>Insecta</taxon>
        <taxon>Pterygota</taxon>
        <taxon>Neoptera</taxon>
        <taxon>Polyneoptera</taxon>
        <taxon>Dictyoptera</taxon>
        <taxon>Blattodea</taxon>
        <taxon>Blattoidea</taxon>
        <taxon>Termitoidae</taxon>
        <taxon>Rhinotermitidae</taxon>
        <taxon>Coptotermes</taxon>
    </lineage>
</organism>
<dbReference type="Gene3D" id="1.20.58.90">
    <property type="match status" value="1"/>
</dbReference>
<dbReference type="EMBL" id="BLKM01000276">
    <property type="protein sequence ID" value="GFG31059.1"/>
    <property type="molecule type" value="Genomic_DNA"/>
</dbReference>
<evidence type="ECO:0000256" key="2">
    <source>
        <dbReference type="ARBA" id="ARBA00006806"/>
    </source>
</evidence>
<evidence type="ECO:0000256" key="1">
    <source>
        <dbReference type="ARBA" id="ARBA00003046"/>
    </source>
</evidence>
<accession>A0A6L2PEU6</accession>
<dbReference type="GO" id="GO:0007023">
    <property type="term" value="P:post-chaperonin tubulin folding pathway"/>
    <property type="evidence" value="ECO:0007669"/>
    <property type="project" value="UniProtKB-UniRule"/>
</dbReference>
<evidence type="ECO:0000256" key="5">
    <source>
        <dbReference type="ARBA" id="ARBA00026055"/>
    </source>
</evidence>
<keyword evidence="4 6" id="KW-0143">Chaperone</keyword>
<comment type="subunit">
    <text evidence="5 6">Supercomplex made of cofactors A to E. Cofactors A and D function by capturing and stabilizing tubulin in a quasi-native conformation. Cofactor E binds to the cofactor D-tubulin complex; interaction with cofactor C then causes the release of tubulin polypeptides that are committed to the native state.</text>
</comment>
<dbReference type="InterPro" id="IPR004226">
    <property type="entry name" value="TBCA"/>
</dbReference>
<dbReference type="InParanoid" id="A0A6L2PEU6"/>
<comment type="function">
    <text evidence="1">Tubulin-folding protein; involved in the early step of the tubulin folding pathway.</text>
</comment>
<dbReference type="AlphaFoldDB" id="A0A6L2PEU6"/>
<evidence type="ECO:0000256" key="6">
    <source>
        <dbReference type="RuleBase" id="RU364030"/>
    </source>
</evidence>
<keyword evidence="6" id="KW-0206">Cytoskeleton</keyword>
<comment type="similarity">
    <text evidence="2 6">Belongs to the TBCA family.</text>
</comment>
<dbReference type="FunCoup" id="A0A6L2PEU6">
    <property type="interactions" value="935"/>
</dbReference>
<dbReference type="FunFam" id="1.20.58.90:FF:000008">
    <property type="entry name" value="Tubulin-specific chaperone A"/>
    <property type="match status" value="1"/>
</dbReference>
<dbReference type="InterPro" id="IPR036126">
    <property type="entry name" value="TBCA_sf"/>
</dbReference>
<dbReference type="PANTHER" id="PTHR21500">
    <property type="entry name" value="TUBULIN-SPECIFIC CHAPERONE A"/>
    <property type="match status" value="1"/>
</dbReference>
<reference evidence="9" key="1">
    <citation type="submission" date="2020-01" db="EMBL/GenBank/DDBJ databases">
        <title>Draft genome sequence of the Termite Coptotermes fromosanus.</title>
        <authorList>
            <person name="Itakura S."/>
            <person name="Yosikawa Y."/>
            <person name="Umezawa K."/>
        </authorList>
    </citation>
    <scope>NUCLEOTIDE SEQUENCE [LARGE SCALE GENOMIC DNA]</scope>
</reference>
<name>A0A6L2PEU6_COPFO</name>
<evidence type="ECO:0000256" key="3">
    <source>
        <dbReference type="ARBA" id="ARBA00015002"/>
    </source>
</evidence>
<keyword evidence="6" id="KW-0493">Microtubule</keyword>
<dbReference type="GO" id="GO:0048487">
    <property type="term" value="F:beta-tubulin binding"/>
    <property type="evidence" value="ECO:0007669"/>
    <property type="project" value="InterPro"/>
</dbReference>
<proteinExistence type="inferred from homology"/>
<dbReference type="PANTHER" id="PTHR21500:SF0">
    <property type="entry name" value="TUBULIN-SPECIFIC CHAPERONE A"/>
    <property type="match status" value="1"/>
</dbReference>
<dbReference type="Proteomes" id="UP000502823">
    <property type="component" value="Unassembled WGS sequence"/>
</dbReference>
<evidence type="ECO:0000313" key="8">
    <source>
        <dbReference type="EMBL" id="GFG31059.1"/>
    </source>
</evidence>
<evidence type="ECO:0000256" key="4">
    <source>
        <dbReference type="ARBA" id="ARBA00023186"/>
    </source>
</evidence>
<dbReference type="GO" id="GO:0007021">
    <property type="term" value="P:tubulin complex assembly"/>
    <property type="evidence" value="ECO:0007669"/>
    <property type="project" value="UniProtKB-UniRule"/>
</dbReference>
<evidence type="ECO:0000256" key="7">
    <source>
        <dbReference type="SAM" id="Coils"/>
    </source>
</evidence>
<dbReference type="OrthoDB" id="296187at2759"/>